<accession>A0A9N9XI62</accession>
<dbReference type="Gene3D" id="2.60.40.1360">
    <property type="match status" value="1"/>
</dbReference>
<keyword evidence="9" id="KW-0325">Glycoprotein</keyword>
<keyword evidence="5 11" id="KW-0732">Signal</keyword>
<dbReference type="InterPro" id="IPR011013">
    <property type="entry name" value="Gal_mutarotase_sf_dom"/>
</dbReference>
<feature type="signal peptide" evidence="11">
    <location>
        <begin position="1"/>
        <end position="20"/>
    </location>
</feature>
<feature type="domain" description="Glycoside hydrolase family 38 central" evidence="12">
    <location>
        <begin position="393"/>
        <end position="468"/>
    </location>
</feature>
<dbReference type="InterPro" id="IPR011682">
    <property type="entry name" value="Glyco_hydro_38_C"/>
</dbReference>
<dbReference type="FunFam" id="2.60.40.1180:FF:000018">
    <property type="entry name" value="Alpha-mannosidase"/>
    <property type="match status" value="1"/>
</dbReference>
<evidence type="ECO:0000256" key="11">
    <source>
        <dbReference type="RuleBase" id="RU361199"/>
    </source>
</evidence>
<comment type="cofactor">
    <cofactor evidence="11">
        <name>Zn(2+)</name>
        <dbReference type="ChEBI" id="CHEBI:29105"/>
    </cofactor>
    <text evidence="11">Binds 1 zinc ion per subunit.</text>
</comment>
<dbReference type="InterPro" id="IPR041147">
    <property type="entry name" value="GH38_C"/>
</dbReference>
<dbReference type="OrthoDB" id="2016903at2759"/>
<dbReference type="SUPFAM" id="SSF88688">
    <property type="entry name" value="Families 57/38 glycoside transferase middle domain"/>
    <property type="match status" value="1"/>
</dbReference>
<dbReference type="CDD" id="cd10810">
    <property type="entry name" value="GH38N_AMII_LAM_like"/>
    <property type="match status" value="1"/>
</dbReference>
<keyword evidence="14" id="KW-1185">Reference proteome</keyword>
<evidence type="ECO:0000256" key="8">
    <source>
        <dbReference type="ARBA" id="ARBA00023157"/>
    </source>
</evidence>
<dbReference type="Pfam" id="PF07748">
    <property type="entry name" value="Glyco_hydro_38C"/>
    <property type="match status" value="1"/>
</dbReference>
<proteinExistence type="inferred from homology"/>
<dbReference type="InterPro" id="IPR048534">
    <property type="entry name" value="Man2a1-like_dom"/>
</dbReference>
<dbReference type="Pfam" id="PF17677">
    <property type="entry name" value="Glyco_hydro38C2"/>
    <property type="match status" value="1"/>
</dbReference>
<keyword evidence="8" id="KW-1015">Disulfide bond</keyword>
<keyword evidence="4 11" id="KW-0479">Metal-binding</keyword>
<keyword evidence="10 11" id="KW-0326">Glycosidase</keyword>
<evidence type="ECO:0000256" key="4">
    <source>
        <dbReference type="ARBA" id="ARBA00022723"/>
    </source>
</evidence>
<dbReference type="InterPro" id="IPR028995">
    <property type="entry name" value="Glyco_hydro_57/38_cen_sf"/>
</dbReference>
<sequence length="1056" mass="120707">MRKKELLILLTFLTTFVTSGVPPVPTTPAPPTVSNCGYESCHPVKGENFINVHIVPHTHDDVGWLKTVDQYFYGSKLSRYLLKLVNNYRFIPGKTFIQNAGVQYILDSVIDSLRKDPNRRFIYVETAFFWKWWIKQHDVVKAQVRKFVNNGQLEFISGGWSMNDEAATHYQSIIDQMTWGLRKLNDSFGECGRPKMGWQIDPFGHSREMASIFAQLGFDGLLLGRIDYQEKDFRLSTKTAEVVWRSSQNLGEKSNIFTGSMFNVYSPPRGFCFDLLCSDEPIIDDKKSPDYNVDERVNEFFRVLDNMTSVYDTHNLIITMGEDFNYQDAATWFKNLDKLISYANARQSNGSRYNLIYSTPSCYVKAIYDETKGKKKWLVKQDDFFPYASDPHAFWTGYFTSRPTLKRFEREGNNFLQVCKQLYALADLDPIDKVDLNALREAMGVMQHHDAITGTEKQHVANDYARILSNGIKECEWITATALSKIVAPKMRSYFLDEPVPTIPFTTCPLANISQCAFTETNNNFVITVYNPLSRSVSKHVRVPVEGNKYTVKDPQGATVVNQIVPVPASLLKIPGRKSLAENELVFKAADIPALGFKSYFIQKYESNDIPKGIPKGRSIDDSPNTEFDIDPNTGMITEISINGVSINFTQDFLYYKGYVGDNVKFINRSSGAYIFRPYGDPFKVATKASFKVIRGPVVTEVHQTFTDWISQVVRVYEEENVIEFNWLVGPIPIDDVHGKEIITRYKTSIKSNATFYTDSNGRETLTRIRNFRPTWNLKLEEPVSGNYYPVTTKIAIKDDDLELAVLTDRAQGGTSLKDGELELMIHRNCLHDDAFGVGEALNETAFDKGLVARGSHYVILGSSKNNNPNGYTTATQVHDQIQQKLLSAWTFVSGTENLSFEQYKSKYIMQYAGLKRNLDKNVQILTLEPWKADTFLLRLEHVFEINEDPILSKPIRIDLKGLFAPFEISNIRETTLGANQWLSENHRLNFDSGLPIEDLWLASKVSDYQNWAQYKWRESIKKRVVDETDEKDNVEDLQILLKPMQIRTFVLNISK</sequence>
<dbReference type="GO" id="GO:0046872">
    <property type="term" value="F:metal ion binding"/>
    <property type="evidence" value="ECO:0007669"/>
    <property type="project" value="UniProtKB-KW"/>
</dbReference>
<dbReference type="PANTHER" id="PTHR11607:SF3">
    <property type="entry name" value="LYSOSOMAL ALPHA-MANNOSIDASE"/>
    <property type="match status" value="1"/>
</dbReference>
<dbReference type="SMART" id="SM00872">
    <property type="entry name" value="Alpha-mann_mid"/>
    <property type="match status" value="1"/>
</dbReference>
<dbReference type="EC" id="3.2.1.-" evidence="11"/>
<dbReference type="InterPro" id="IPR000602">
    <property type="entry name" value="Glyco_hydro_38_N"/>
</dbReference>
<dbReference type="EMBL" id="OU898284">
    <property type="protein sequence ID" value="CAG9840379.1"/>
    <property type="molecule type" value="Genomic_DNA"/>
</dbReference>
<dbReference type="GO" id="GO:0030246">
    <property type="term" value="F:carbohydrate binding"/>
    <property type="evidence" value="ECO:0007669"/>
    <property type="project" value="InterPro"/>
</dbReference>
<dbReference type="InterPro" id="IPR050843">
    <property type="entry name" value="Glycosyl_Hydrlase_38"/>
</dbReference>
<evidence type="ECO:0000256" key="6">
    <source>
        <dbReference type="ARBA" id="ARBA00022801"/>
    </source>
</evidence>
<name>A0A9N9XI62_DIABA</name>
<evidence type="ECO:0000313" key="14">
    <source>
        <dbReference type="Proteomes" id="UP001153709"/>
    </source>
</evidence>
<dbReference type="Pfam" id="PF01074">
    <property type="entry name" value="Glyco_hydro_38N"/>
    <property type="match status" value="1"/>
</dbReference>
<protein>
    <recommendedName>
        <fullName evidence="3 11">Alpha-mannosidase</fullName>
        <ecNumber evidence="11">3.2.1.-</ecNumber>
    </recommendedName>
</protein>
<dbReference type="Gene3D" id="2.70.98.30">
    <property type="entry name" value="Golgi alpha-mannosidase II, domain 4"/>
    <property type="match status" value="1"/>
</dbReference>
<evidence type="ECO:0000256" key="3">
    <source>
        <dbReference type="ARBA" id="ARBA00012752"/>
    </source>
</evidence>
<dbReference type="FunFam" id="1.20.1270.50:FF:000003">
    <property type="entry name" value="Alpha-mannosidase"/>
    <property type="match status" value="1"/>
</dbReference>
<comment type="similarity">
    <text evidence="2 11">Belongs to the glycosyl hydrolase 38 family.</text>
</comment>
<dbReference type="PANTHER" id="PTHR11607">
    <property type="entry name" value="ALPHA-MANNOSIDASE"/>
    <property type="match status" value="1"/>
</dbReference>
<evidence type="ECO:0000256" key="10">
    <source>
        <dbReference type="ARBA" id="ARBA00023295"/>
    </source>
</evidence>
<feature type="chain" id="PRO_5040541305" description="Alpha-mannosidase" evidence="11">
    <location>
        <begin position="21"/>
        <end position="1056"/>
    </location>
</feature>
<organism evidence="13 14">
    <name type="scientific">Diabrotica balteata</name>
    <name type="common">Banded cucumber beetle</name>
    <dbReference type="NCBI Taxonomy" id="107213"/>
    <lineage>
        <taxon>Eukaryota</taxon>
        <taxon>Metazoa</taxon>
        <taxon>Ecdysozoa</taxon>
        <taxon>Arthropoda</taxon>
        <taxon>Hexapoda</taxon>
        <taxon>Insecta</taxon>
        <taxon>Pterygota</taxon>
        <taxon>Neoptera</taxon>
        <taxon>Endopterygota</taxon>
        <taxon>Coleoptera</taxon>
        <taxon>Polyphaga</taxon>
        <taxon>Cucujiformia</taxon>
        <taxon>Chrysomeloidea</taxon>
        <taxon>Chrysomelidae</taxon>
        <taxon>Galerucinae</taxon>
        <taxon>Diabroticina</taxon>
        <taxon>Diabroticites</taxon>
        <taxon>Diabrotica</taxon>
    </lineage>
</organism>
<dbReference type="Gene3D" id="1.20.1270.50">
    <property type="entry name" value="Glycoside hydrolase family 38, central domain"/>
    <property type="match status" value="2"/>
</dbReference>
<evidence type="ECO:0000259" key="12">
    <source>
        <dbReference type="SMART" id="SM00872"/>
    </source>
</evidence>
<dbReference type="InterPro" id="IPR037094">
    <property type="entry name" value="Glyco_hydro_38_cen_sf"/>
</dbReference>
<dbReference type="FunFam" id="2.70.98.30:FF:000003">
    <property type="entry name" value="Alpha-mannosidase"/>
    <property type="match status" value="1"/>
</dbReference>
<dbReference type="Proteomes" id="UP001153709">
    <property type="component" value="Chromosome 9"/>
</dbReference>
<dbReference type="GO" id="GO:0005764">
    <property type="term" value="C:lysosome"/>
    <property type="evidence" value="ECO:0007669"/>
    <property type="project" value="TreeGrafter"/>
</dbReference>
<evidence type="ECO:0000313" key="13">
    <source>
        <dbReference type="EMBL" id="CAG9840379.1"/>
    </source>
</evidence>
<reference evidence="13" key="1">
    <citation type="submission" date="2022-01" db="EMBL/GenBank/DDBJ databases">
        <authorList>
            <person name="King R."/>
        </authorList>
    </citation>
    <scope>NUCLEOTIDE SEQUENCE</scope>
</reference>
<dbReference type="AlphaFoldDB" id="A0A9N9XI62"/>
<keyword evidence="6 11" id="KW-0378">Hydrolase</keyword>
<dbReference type="InterPro" id="IPR011330">
    <property type="entry name" value="Glyco_hydro/deAcase_b/a-brl"/>
</dbReference>
<evidence type="ECO:0000256" key="1">
    <source>
        <dbReference type="ARBA" id="ARBA00000365"/>
    </source>
</evidence>
<dbReference type="GO" id="GO:0004559">
    <property type="term" value="F:alpha-mannosidase activity"/>
    <property type="evidence" value="ECO:0007669"/>
    <property type="project" value="UniProtKB-EC"/>
</dbReference>
<keyword evidence="7 11" id="KW-0862">Zinc</keyword>
<evidence type="ECO:0000256" key="2">
    <source>
        <dbReference type="ARBA" id="ARBA00009792"/>
    </source>
</evidence>
<dbReference type="Pfam" id="PF09261">
    <property type="entry name" value="Alpha-mann_mid"/>
    <property type="match status" value="1"/>
</dbReference>
<dbReference type="InterPro" id="IPR013780">
    <property type="entry name" value="Glyco_hydro_b"/>
</dbReference>
<dbReference type="FunFam" id="3.20.110.10:FF:000001">
    <property type="entry name" value="Alpha-mannosidase"/>
    <property type="match status" value="1"/>
</dbReference>
<dbReference type="GO" id="GO:0006013">
    <property type="term" value="P:mannose metabolic process"/>
    <property type="evidence" value="ECO:0007669"/>
    <property type="project" value="InterPro"/>
</dbReference>
<evidence type="ECO:0000256" key="7">
    <source>
        <dbReference type="ARBA" id="ARBA00022833"/>
    </source>
</evidence>
<evidence type="ECO:0000256" key="5">
    <source>
        <dbReference type="ARBA" id="ARBA00022729"/>
    </source>
</evidence>
<dbReference type="SUPFAM" id="SSF88713">
    <property type="entry name" value="Glycoside hydrolase/deacetylase"/>
    <property type="match status" value="1"/>
</dbReference>
<dbReference type="InterPro" id="IPR015341">
    <property type="entry name" value="Glyco_hydro_38_cen"/>
</dbReference>
<gene>
    <name evidence="13" type="ORF">DIABBA_LOCUS13026</name>
</gene>
<dbReference type="SUPFAM" id="SSF74650">
    <property type="entry name" value="Galactose mutarotase-like"/>
    <property type="match status" value="1"/>
</dbReference>
<dbReference type="FunFam" id="1.20.1270.50:FF:000002">
    <property type="entry name" value="Alpha-mannosidase"/>
    <property type="match status" value="1"/>
</dbReference>
<comment type="catalytic activity">
    <reaction evidence="1">
        <text>Hydrolysis of terminal, non-reducing alpha-D-mannose residues in alpha-D-mannosides.</text>
        <dbReference type="EC" id="3.2.1.24"/>
    </reaction>
</comment>
<evidence type="ECO:0000256" key="9">
    <source>
        <dbReference type="ARBA" id="ARBA00023180"/>
    </source>
</evidence>
<dbReference type="InterPro" id="IPR027291">
    <property type="entry name" value="Glyco_hydro_38_N_sf"/>
</dbReference>
<dbReference type="Pfam" id="PF21260">
    <property type="entry name" value="Laman-like_dom"/>
    <property type="match status" value="1"/>
</dbReference>
<dbReference type="Gene3D" id="3.20.110.10">
    <property type="entry name" value="Glycoside hydrolase 38, N terminal domain"/>
    <property type="match status" value="1"/>
</dbReference>
<dbReference type="Gene3D" id="2.60.40.1180">
    <property type="entry name" value="Golgi alpha-mannosidase II"/>
    <property type="match status" value="1"/>
</dbReference>